<name>A0ABV6Q9U2_9FLAO</name>
<dbReference type="EMBL" id="JBHLTQ010000005">
    <property type="protein sequence ID" value="MFC0605012.1"/>
    <property type="molecule type" value="Genomic_DNA"/>
</dbReference>
<evidence type="ECO:0000313" key="3">
    <source>
        <dbReference type="Proteomes" id="UP001589832"/>
    </source>
</evidence>
<dbReference type="EC" id="1.11.1.-" evidence="2"/>
<dbReference type="GO" id="GO:0004601">
    <property type="term" value="F:peroxidase activity"/>
    <property type="evidence" value="ECO:0007669"/>
    <property type="project" value="UniProtKB-KW"/>
</dbReference>
<dbReference type="Gene3D" id="1.10.606.20">
    <property type="match status" value="1"/>
</dbReference>
<dbReference type="InterPro" id="IPR036938">
    <property type="entry name" value="PAP2/HPO_sf"/>
</dbReference>
<dbReference type="PANTHER" id="PTHR34599:SF2">
    <property type="entry name" value="TRAF-TYPE DOMAIN-CONTAINING PROTEIN"/>
    <property type="match status" value="1"/>
</dbReference>
<dbReference type="PANTHER" id="PTHR34599">
    <property type="entry name" value="PEROXIDASE-RELATED"/>
    <property type="match status" value="1"/>
</dbReference>
<evidence type="ECO:0000259" key="1">
    <source>
        <dbReference type="Pfam" id="PF01569"/>
    </source>
</evidence>
<organism evidence="2 3">
    <name type="scientific">Winogradskyella pulchriflava</name>
    <dbReference type="NCBI Taxonomy" id="1110688"/>
    <lineage>
        <taxon>Bacteria</taxon>
        <taxon>Pseudomonadati</taxon>
        <taxon>Bacteroidota</taxon>
        <taxon>Flavobacteriia</taxon>
        <taxon>Flavobacteriales</taxon>
        <taxon>Flavobacteriaceae</taxon>
        <taxon>Winogradskyella</taxon>
    </lineage>
</organism>
<comment type="caution">
    <text evidence="2">The sequence shown here is derived from an EMBL/GenBank/DDBJ whole genome shotgun (WGS) entry which is preliminary data.</text>
</comment>
<gene>
    <name evidence="2" type="ORF">ACFFGA_10640</name>
</gene>
<evidence type="ECO:0000313" key="2">
    <source>
        <dbReference type="EMBL" id="MFC0605012.1"/>
    </source>
</evidence>
<feature type="domain" description="Phosphatidic acid phosphatase type 2/haloperoxidase" evidence="1">
    <location>
        <begin position="324"/>
        <end position="437"/>
    </location>
</feature>
<dbReference type="CDD" id="cd03398">
    <property type="entry name" value="PAP2_haloperoxidase"/>
    <property type="match status" value="1"/>
</dbReference>
<keyword evidence="2" id="KW-0575">Peroxidase</keyword>
<dbReference type="Pfam" id="PF01569">
    <property type="entry name" value="PAP2"/>
    <property type="match status" value="1"/>
</dbReference>
<dbReference type="InterPro" id="IPR000326">
    <property type="entry name" value="PAP2/HPO"/>
</dbReference>
<sequence>MKKPIFYLTCFVIAALSLNSCNKDDDQPTRLDTADYSADVVLSWIELTLQLTKETPGFSPPVAARVYGYSGLALYESVRHGMPGYKTLEGQLTEFNEGTIPAIEENKDYHWGAVANSTLGVFLQNCFQTTSTENLTLISDLKAQYETQFRSEASDAIIDRSIAYGEAVANALLAYAHSDGQSECYNSNFPSSYVVPVGDGLWEPTSTANPIPLQPYWGNVRPFMESNIDDLLPVPPPAYSTDTNSDFYAEAMEVYNAVNNLTEEQVVIAEFWSDDPGNTATPPGHSYSIMMQILSDEGADLAFTAEVYAKLGMGVHDAFISCWNAKYHYNLVRPITYIHDHIDNTWSIPLATPPFPEYTSGHSVQSGATAQILTDLFGDNYAFTDRTHINRTDIDGSPRSFSSFYDFADEAAISRLYGGIHYSSAIYIGVDQGISIGENINTLQFK</sequence>
<protein>
    <submittedName>
        <fullName evidence="2">Vanadium-dependent haloperoxidase</fullName>
        <ecNumber evidence="2">1.11.1.-</ecNumber>
    </submittedName>
</protein>
<dbReference type="SUPFAM" id="SSF48317">
    <property type="entry name" value="Acid phosphatase/Vanadium-dependent haloperoxidase"/>
    <property type="match status" value="1"/>
</dbReference>
<reference evidence="2 3" key="1">
    <citation type="submission" date="2024-09" db="EMBL/GenBank/DDBJ databases">
        <authorList>
            <person name="Sun Q."/>
            <person name="Mori K."/>
        </authorList>
    </citation>
    <scope>NUCLEOTIDE SEQUENCE [LARGE SCALE GENOMIC DNA]</scope>
    <source>
        <strain evidence="2 3">NCAIM B.02481</strain>
    </source>
</reference>
<proteinExistence type="predicted"/>
<dbReference type="RefSeq" id="WP_386063626.1">
    <property type="nucleotide sequence ID" value="NZ_JBHLTQ010000005.1"/>
</dbReference>
<accession>A0ABV6Q9U2</accession>
<dbReference type="InterPro" id="IPR052559">
    <property type="entry name" value="V-haloperoxidase"/>
</dbReference>
<keyword evidence="2" id="KW-0560">Oxidoreductase</keyword>
<keyword evidence="3" id="KW-1185">Reference proteome</keyword>
<dbReference type="Proteomes" id="UP001589832">
    <property type="component" value="Unassembled WGS sequence"/>
</dbReference>